<evidence type="ECO:0000313" key="3">
    <source>
        <dbReference type="Proteomes" id="UP000014680"/>
    </source>
</evidence>
<gene>
    <name evidence="2" type="ORF">EIN_096180</name>
</gene>
<accession>A0A0A1U6A4</accession>
<dbReference type="SUPFAM" id="SSF57903">
    <property type="entry name" value="FYVE/PHD zinc finger"/>
    <property type="match status" value="1"/>
</dbReference>
<keyword evidence="3" id="KW-1185">Reference proteome</keyword>
<dbReference type="RefSeq" id="XP_004254132.1">
    <property type="nucleotide sequence ID" value="XM_004254084.1"/>
</dbReference>
<protein>
    <submittedName>
        <fullName evidence="2">Uncharacterized protein</fullName>
    </submittedName>
</protein>
<proteinExistence type="predicted"/>
<feature type="compositionally biased region" description="Basic and acidic residues" evidence="1">
    <location>
        <begin position="114"/>
        <end position="130"/>
    </location>
</feature>
<dbReference type="VEuPathDB" id="AmoebaDB:EIN_096180"/>
<dbReference type="OMA" id="WKLCDVH"/>
<reference evidence="2 3" key="1">
    <citation type="submission" date="2012-10" db="EMBL/GenBank/DDBJ databases">
        <authorList>
            <person name="Zafar N."/>
            <person name="Inman J."/>
            <person name="Hall N."/>
            <person name="Lorenzi H."/>
            <person name="Caler E."/>
        </authorList>
    </citation>
    <scope>NUCLEOTIDE SEQUENCE [LARGE SCALE GENOMIC DNA]</scope>
    <source>
        <strain evidence="2 3">IP1</strain>
    </source>
</reference>
<evidence type="ECO:0000256" key="1">
    <source>
        <dbReference type="SAM" id="MobiDB-lite"/>
    </source>
</evidence>
<sequence length="820" mass="94994">MDRQEHDSSQTPRCCLHKCRNAGVVPLRRVEGTFKIRSELTNTLPTDWCLCKKHFKKALESMTCSVIGCTESAREYQLPESYLNRHNDNYSHYQICEWHSKELKVAKIPPQKRKPSDKVPEESKTKRKTTESTFEEDKESLFEIKKSKIEKVEKSSPDISADKKIFQRTPEELPQNFTKTEKFDQLEKPAIENLDNPFQPQFAQNFAQKFDPPYPEKLSSYSDLSTYPKYDQLVPQVTEMTRYEGKRCCFGKCEKEVYCVIPFIRPLDVYICLSHYKIIQKLMRKAILDKQLVLSTETLELIEPCNLIKYHPLANYIKTGNDGRCALCFGYHNKKPIYICSSCRNVFCAECQKIISEVNNTNLQQPSAHWKCGVCLLKGEKERENVLRRQVTIVRDAATKRVERFLTEEGKDLAEKMRVERERRVEKVVKRKENIKRIVQFLGVVFPRALEVKWRFEISTQRPLIQNTLEKRGVILFSQTETNYFLCPEVTKGESIVEMLHLKGSEDGSISVRDSNKMVSDELINKCHTQEFCECLNAVEKLNKKVEWSVKLQIALFIEDRVYDEEYAKSVFMIKISKEISEAFCECIRLLGQNEGVKVGYIFTGLKGGKIEKGGVLEKRCDYKENSDEQIVIKLSPEYDDKEKAIVVVMKKSGIDIPNHMSCMKSVENLGETYFLNYTGVGVKYMRDVIGVEKVIIVNIGDDQNEVGTKEILEKEITERSVLYLHVNSLEERRNELDAFGAEFVVVCIDCETLGEMGNERVKKVSEQMKRFTKMKPTSQKVVNFCKVIVVIQHGIVQDTFYDKYKNAVSDFIDVFDKDL</sequence>
<dbReference type="EMBL" id="KB206860">
    <property type="protein sequence ID" value="ELP87361.1"/>
    <property type="molecule type" value="Genomic_DNA"/>
</dbReference>
<dbReference type="OrthoDB" id="28508at2759"/>
<dbReference type="AlphaFoldDB" id="A0A0A1U6A4"/>
<dbReference type="GeneID" id="14886376"/>
<organism evidence="2 3">
    <name type="scientific">Entamoeba invadens IP1</name>
    <dbReference type="NCBI Taxonomy" id="370355"/>
    <lineage>
        <taxon>Eukaryota</taxon>
        <taxon>Amoebozoa</taxon>
        <taxon>Evosea</taxon>
        <taxon>Archamoebae</taxon>
        <taxon>Mastigamoebida</taxon>
        <taxon>Entamoebidae</taxon>
        <taxon>Entamoeba</taxon>
    </lineage>
</organism>
<evidence type="ECO:0000313" key="2">
    <source>
        <dbReference type="EMBL" id="ELP87361.1"/>
    </source>
</evidence>
<name>A0A0A1U6A4_ENTIV</name>
<dbReference type="Proteomes" id="UP000014680">
    <property type="component" value="Unassembled WGS sequence"/>
</dbReference>
<feature type="region of interest" description="Disordered" evidence="1">
    <location>
        <begin position="107"/>
        <end position="134"/>
    </location>
</feature>
<dbReference type="InterPro" id="IPR011011">
    <property type="entry name" value="Znf_FYVE_PHD"/>
</dbReference>
<dbReference type="KEGG" id="eiv:EIN_096180"/>